<dbReference type="CDD" id="cd18794">
    <property type="entry name" value="SF2_C_RecQ"/>
    <property type="match status" value="1"/>
</dbReference>
<dbReference type="InterPro" id="IPR036388">
    <property type="entry name" value="WH-like_DNA-bd_sf"/>
</dbReference>
<evidence type="ECO:0000313" key="15">
    <source>
        <dbReference type="EMBL" id="CAC5417312.1"/>
    </source>
</evidence>
<dbReference type="InterPro" id="IPR004589">
    <property type="entry name" value="DNA_helicase_ATP-dep_RecQ"/>
</dbReference>
<feature type="domain" description="HRDC" evidence="12">
    <location>
        <begin position="794"/>
        <end position="874"/>
    </location>
</feature>
<dbReference type="InterPro" id="IPR014001">
    <property type="entry name" value="Helicase_ATP-bd"/>
</dbReference>
<dbReference type="SMART" id="SM00956">
    <property type="entry name" value="RQC"/>
    <property type="match status" value="1"/>
</dbReference>
<dbReference type="Pfam" id="PF00270">
    <property type="entry name" value="DEAD"/>
    <property type="match status" value="1"/>
</dbReference>
<keyword evidence="4 15" id="KW-0378">Hydrolase</keyword>
<dbReference type="GO" id="GO:0043138">
    <property type="term" value="F:3'-5' DNA helicase activity"/>
    <property type="evidence" value="ECO:0007669"/>
    <property type="project" value="UniProtKB-EC"/>
</dbReference>
<evidence type="ECO:0000313" key="16">
    <source>
        <dbReference type="Proteomes" id="UP000507470"/>
    </source>
</evidence>
<dbReference type="InterPro" id="IPR010997">
    <property type="entry name" value="HRDC-like_sf"/>
</dbReference>
<dbReference type="SUPFAM" id="SSF47819">
    <property type="entry name" value="HRDC-like"/>
    <property type="match status" value="1"/>
</dbReference>
<dbReference type="Pfam" id="PF14493">
    <property type="entry name" value="HTH_40"/>
    <property type="match status" value="1"/>
</dbReference>
<dbReference type="Pfam" id="PF16124">
    <property type="entry name" value="RecQ_Zn_bind"/>
    <property type="match status" value="1"/>
</dbReference>
<keyword evidence="3" id="KW-0547">Nucleotide-binding</keyword>
<keyword evidence="6" id="KW-0067">ATP-binding</keyword>
<dbReference type="GO" id="GO:0005654">
    <property type="term" value="C:nucleoplasm"/>
    <property type="evidence" value="ECO:0007669"/>
    <property type="project" value="TreeGrafter"/>
</dbReference>
<dbReference type="GO" id="GO:0006260">
    <property type="term" value="P:DNA replication"/>
    <property type="evidence" value="ECO:0007669"/>
    <property type="project" value="InterPro"/>
</dbReference>
<dbReference type="PANTHER" id="PTHR13710:SF120">
    <property type="entry name" value="BIFUNCTIONAL 3'-5' EXONUCLEASE_ATP-DEPENDENT HELICASE WRN"/>
    <property type="match status" value="1"/>
</dbReference>
<dbReference type="GO" id="GO:0005737">
    <property type="term" value="C:cytoplasm"/>
    <property type="evidence" value="ECO:0007669"/>
    <property type="project" value="TreeGrafter"/>
</dbReference>
<dbReference type="SMART" id="SM00487">
    <property type="entry name" value="DEXDc"/>
    <property type="match status" value="1"/>
</dbReference>
<evidence type="ECO:0000259" key="12">
    <source>
        <dbReference type="PROSITE" id="PS50967"/>
    </source>
</evidence>
<feature type="region of interest" description="Disordered" evidence="11">
    <location>
        <begin position="1091"/>
        <end position="1150"/>
    </location>
</feature>
<keyword evidence="7" id="KW-0238">DNA-binding</keyword>
<accession>A0A6J8ECH5</accession>
<dbReference type="InterPro" id="IPR027417">
    <property type="entry name" value="P-loop_NTPase"/>
</dbReference>
<proteinExistence type="inferred from homology"/>
<dbReference type="Gene3D" id="1.10.150.80">
    <property type="entry name" value="HRDC domain"/>
    <property type="match status" value="1"/>
</dbReference>
<evidence type="ECO:0000256" key="9">
    <source>
        <dbReference type="ARBA" id="ARBA00034617"/>
    </source>
</evidence>
<organism evidence="15 16">
    <name type="scientific">Mytilus coruscus</name>
    <name type="common">Sea mussel</name>
    <dbReference type="NCBI Taxonomy" id="42192"/>
    <lineage>
        <taxon>Eukaryota</taxon>
        <taxon>Metazoa</taxon>
        <taxon>Spiralia</taxon>
        <taxon>Lophotrochozoa</taxon>
        <taxon>Mollusca</taxon>
        <taxon>Bivalvia</taxon>
        <taxon>Autobranchia</taxon>
        <taxon>Pteriomorphia</taxon>
        <taxon>Mytilida</taxon>
        <taxon>Mytiloidea</taxon>
        <taxon>Mytilidae</taxon>
        <taxon>Mytilinae</taxon>
        <taxon>Mytilus</taxon>
    </lineage>
</organism>
<comment type="cofactor">
    <cofactor evidence="1">
        <name>Zn(2+)</name>
        <dbReference type="ChEBI" id="CHEBI:29105"/>
    </cofactor>
</comment>
<keyword evidence="16" id="KW-1185">Reference proteome</keyword>
<feature type="compositionally biased region" description="Acidic residues" evidence="11">
    <location>
        <begin position="1040"/>
        <end position="1054"/>
    </location>
</feature>
<dbReference type="SMART" id="SM00490">
    <property type="entry name" value="HELICc"/>
    <property type="match status" value="1"/>
</dbReference>
<dbReference type="OrthoDB" id="10261556at2759"/>
<keyword evidence="8" id="KW-0413">Isomerase</keyword>
<dbReference type="SUPFAM" id="SSF52540">
    <property type="entry name" value="P-loop containing nucleoside triphosphate hydrolases"/>
    <property type="match status" value="1"/>
</dbReference>
<dbReference type="InterPro" id="IPR032284">
    <property type="entry name" value="RecQ_Zn-bd"/>
</dbReference>
<dbReference type="EC" id="5.6.2.4" evidence="10"/>
<dbReference type="SUPFAM" id="SSF46785">
    <property type="entry name" value="Winged helix' DNA-binding domain"/>
    <property type="match status" value="1"/>
</dbReference>
<dbReference type="InterPro" id="IPR029491">
    <property type="entry name" value="Helicase_HTH"/>
</dbReference>
<dbReference type="PROSITE" id="PS50967">
    <property type="entry name" value="HRDC"/>
    <property type="match status" value="1"/>
</dbReference>
<dbReference type="GO" id="GO:0000723">
    <property type="term" value="P:telomere maintenance"/>
    <property type="evidence" value="ECO:0007669"/>
    <property type="project" value="TreeGrafter"/>
</dbReference>
<dbReference type="GO" id="GO:0003677">
    <property type="term" value="F:DNA binding"/>
    <property type="evidence" value="ECO:0007669"/>
    <property type="project" value="UniProtKB-KW"/>
</dbReference>
<evidence type="ECO:0000256" key="3">
    <source>
        <dbReference type="ARBA" id="ARBA00022741"/>
    </source>
</evidence>
<dbReference type="Pfam" id="PF09382">
    <property type="entry name" value="RQC"/>
    <property type="match status" value="1"/>
</dbReference>
<dbReference type="InterPro" id="IPR018982">
    <property type="entry name" value="RQC_domain"/>
</dbReference>
<evidence type="ECO:0000256" key="7">
    <source>
        <dbReference type="ARBA" id="ARBA00023125"/>
    </source>
</evidence>
<dbReference type="InterPro" id="IPR002121">
    <property type="entry name" value="HRDC_dom"/>
</dbReference>
<evidence type="ECO:0000256" key="6">
    <source>
        <dbReference type="ARBA" id="ARBA00022840"/>
    </source>
</evidence>
<dbReference type="InterPro" id="IPR044876">
    <property type="entry name" value="HRDC_dom_sf"/>
</dbReference>
<evidence type="ECO:0000256" key="5">
    <source>
        <dbReference type="ARBA" id="ARBA00022806"/>
    </source>
</evidence>
<feature type="compositionally biased region" description="Polar residues" evidence="11">
    <location>
        <begin position="1102"/>
        <end position="1124"/>
    </location>
</feature>
<dbReference type="InterPro" id="IPR001650">
    <property type="entry name" value="Helicase_C-like"/>
</dbReference>
<evidence type="ECO:0000259" key="13">
    <source>
        <dbReference type="PROSITE" id="PS51192"/>
    </source>
</evidence>
<gene>
    <name evidence="15" type="ORF">MCOR_49829</name>
</gene>
<feature type="domain" description="Helicase C-terminal" evidence="14">
    <location>
        <begin position="406"/>
        <end position="556"/>
    </location>
</feature>
<feature type="compositionally biased region" description="Polar residues" evidence="11">
    <location>
        <begin position="128"/>
        <end position="142"/>
    </location>
</feature>
<evidence type="ECO:0000259" key="14">
    <source>
        <dbReference type="PROSITE" id="PS51194"/>
    </source>
</evidence>
<dbReference type="Gene3D" id="3.40.50.300">
    <property type="entry name" value="P-loop containing nucleotide triphosphate hydrolases"/>
    <property type="match status" value="2"/>
</dbReference>
<dbReference type="Proteomes" id="UP000507470">
    <property type="component" value="Unassembled WGS sequence"/>
</dbReference>
<dbReference type="FunFam" id="3.40.50.300:FF:000941">
    <property type="entry name" value="Werner syndrome RecQ like helicase"/>
    <property type="match status" value="1"/>
</dbReference>
<dbReference type="GO" id="GO:0000724">
    <property type="term" value="P:double-strand break repair via homologous recombination"/>
    <property type="evidence" value="ECO:0007669"/>
    <property type="project" value="TreeGrafter"/>
</dbReference>
<dbReference type="AlphaFoldDB" id="A0A6J8ECH5"/>
<dbReference type="NCBIfam" id="TIGR00614">
    <property type="entry name" value="recQ_fam"/>
    <property type="match status" value="1"/>
</dbReference>
<feature type="region of interest" description="Disordered" evidence="11">
    <location>
        <begin position="76"/>
        <end position="159"/>
    </location>
</feature>
<dbReference type="GO" id="GO:0016787">
    <property type="term" value="F:hydrolase activity"/>
    <property type="evidence" value="ECO:0007669"/>
    <property type="project" value="UniProtKB-KW"/>
</dbReference>
<evidence type="ECO:0000256" key="1">
    <source>
        <dbReference type="ARBA" id="ARBA00001947"/>
    </source>
</evidence>
<evidence type="ECO:0000256" key="8">
    <source>
        <dbReference type="ARBA" id="ARBA00023235"/>
    </source>
</evidence>
<evidence type="ECO:0000256" key="11">
    <source>
        <dbReference type="SAM" id="MobiDB-lite"/>
    </source>
</evidence>
<keyword evidence="5" id="KW-0347">Helicase</keyword>
<feature type="region of interest" description="Disordered" evidence="11">
    <location>
        <begin position="1021"/>
        <end position="1068"/>
    </location>
</feature>
<evidence type="ECO:0000256" key="4">
    <source>
        <dbReference type="ARBA" id="ARBA00022801"/>
    </source>
</evidence>
<dbReference type="InterPro" id="IPR036390">
    <property type="entry name" value="WH_DNA-bd_sf"/>
</dbReference>
<evidence type="ECO:0000256" key="2">
    <source>
        <dbReference type="ARBA" id="ARBA00005446"/>
    </source>
</evidence>
<feature type="compositionally biased region" description="Acidic residues" evidence="11">
    <location>
        <begin position="104"/>
        <end position="126"/>
    </location>
</feature>
<feature type="compositionally biased region" description="Acidic residues" evidence="11">
    <location>
        <begin position="148"/>
        <end position="159"/>
    </location>
</feature>
<dbReference type="GO" id="GO:0005694">
    <property type="term" value="C:chromosome"/>
    <property type="evidence" value="ECO:0007669"/>
    <property type="project" value="TreeGrafter"/>
</dbReference>
<dbReference type="Gene3D" id="1.10.10.10">
    <property type="entry name" value="Winged helix-like DNA-binding domain superfamily/Winged helix DNA-binding domain"/>
    <property type="match status" value="1"/>
</dbReference>
<dbReference type="EMBL" id="CACVKT020008735">
    <property type="protein sequence ID" value="CAC5417312.1"/>
    <property type="molecule type" value="Genomic_DNA"/>
</dbReference>
<feature type="compositionally biased region" description="Low complexity" evidence="11">
    <location>
        <begin position="1091"/>
        <end position="1101"/>
    </location>
</feature>
<sequence>MEKKQKVLLKKLESVKDETLNLCSKIKYNDRDVDTIAYTNACCDIDEALDLLQRVSGLFTTVIKDNNTEEETDCFTNDESLFSDPASDKTESDNVTKTTCDPTRDEDSDATDDLENFDNYNIDDEPAPSTSKVSAIQSNTKDNMLPNIEEDEFGDDDDFDDSVLLELQVDEAEEDEDDDPQNQPQDGRFQNILKQYFGYSKFRPFVHNSKAFNAVVNEKRDNFVIMATGYGKSLCYQYPSVYTGKTTVVVSPLISLMQDQVLGLKVANIEACLLGSAQENTGQVLKDLYKGKYRLVYITPEFVSAGINKLENLHSTVGIDLIAIDEAHCVSQWGHDFRSSYRSLGDLKNRFPNIPIMALTATATQEVRRDICRSLNLKDPVTTCTGFDRPNLFLSVSSKSGDASRDLKTHMTRNGSKFEFEGSTIIYCPTKKATMETAAILKGMNVATLPYHAGLSLDARKEAHHKFVNDKVQVVVATVAFGMGIDKPDVRKVIHYGAPKDIESYYQEVGRAGRDGLPSSCHAFFSPADFNVSRHFINEITNPKFKTHKMKMLSKMQEYLTTGKCRRRLLLAHFESRNLDDIGGTENCCDNCRRRSEMNKNSSMSQDISDIDGPVDYSKEAKDLFSVIEVLGGRYGLTTPVQFLMGSNTQKVSRFFKHPLFGSGKYRKLNWWKAFGKALIYEGYLEEEAVQGGFGATVHLSLKAHVWMKDPTKNSLKIVPMTDMVAADNKPRVTVQILPRPQMNVTPQKVTAANWTPSNYYYNPSAKKSSPPKPNDLYAELIKKRNEVASETGYTPHSIASNKVLLDMTKIREETGYTPHSIASNKVLLDMTKIRPSTKQNMLKLEDFPEAKVEKFGDIFISIIVNFCHVHDLKMDDFPDVELGDDADGDCSTSDLIWKLTETCRLSYVMFQRSYKSIEEVASLRGLKTTTVVGHISDAMKAGLEADIHRLGVTKQMLNLITYAIRNPPIDSEIGRLTKIKDALPPYIEYNHIRIVIAILVQKYGQELKPTGELIVCPSSQESTTIKTSQESATVKTSPDDSDWSSQDEDELLFSEEPSQQKIDSSRIKPYLQKSTSDCYNNQSKPLLQKSLSAGSSSQSQNEKQMSFTGSQIVKSETDSQTSGSKRKLPDWMSGKKPMNKKMKSNSLFR</sequence>
<protein>
    <recommendedName>
        <fullName evidence="10">DNA 3'-5' helicase</fullName>
        <ecNumber evidence="10">5.6.2.4</ecNumber>
    </recommendedName>
</protein>
<dbReference type="GO" id="GO:0005524">
    <property type="term" value="F:ATP binding"/>
    <property type="evidence" value="ECO:0007669"/>
    <property type="project" value="UniProtKB-KW"/>
</dbReference>
<comment type="catalytic activity">
    <reaction evidence="9">
        <text>Couples ATP hydrolysis with the unwinding of duplex DNA by translocating in the 3'-5' direction.</text>
        <dbReference type="EC" id="5.6.2.4"/>
    </reaction>
</comment>
<feature type="compositionally biased region" description="Polar residues" evidence="11">
    <location>
        <begin position="1021"/>
        <end position="1037"/>
    </location>
</feature>
<dbReference type="PROSITE" id="PS51192">
    <property type="entry name" value="HELICASE_ATP_BIND_1"/>
    <property type="match status" value="1"/>
</dbReference>
<dbReference type="Pfam" id="PF00271">
    <property type="entry name" value="Helicase_C"/>
    <property type="match status" value="1"/>
</dbReference>
<dbReference type="PANTHER" id="PTHR13710">
    <property type="entry name" value="DNA HELICASE RECQ FAMILY MEMBER"/>
    <property type="match status" value="1"/>
</dbReference>
<name>A0A6J8ECH5_MYTCO</name>
<dbReference type="InterPro" id="IPR011545">
    <property type="entry name" value="DEAD/DEAH_box_helicase_dom"/>
</dbReference>
<evidence type="ECO:0000256" key="10">
    <source>
        <dbReference type="ARBA" id="ARBA00034808"/>
    </source>
</evidence>
<dbReference type="Pfam" id="PF00570">
    <property type="entry name" value="HRDC"/>
    <property type="match status" value="1"/>
</dbReference>
<dbReference type="PROSITE" id="PS51194">
    <property type="entry name" value="HELICASE_CTER"/>
    <property type="match status" value="1"/>
</dbReference>
<comment type="similarity">
    <text evidence="2">Belongs to the helicase family. RecQ subfamily.</text>
</comment>
<reference evidence="15 16" key="1">
    <citation type="submission" date="2020-06" db="EMBL/GenBank/DDBJ databases">
        <authorList>
            <person name="Li R."/>
            <person name="Bekaert M."/>
        </authorList>
    </citation>
    <scope>NUCLEOTIDE SEQUENCE [LARGE SCALE GENOMIC DNA]</scope>
    <source>
        <strain evidence="16">wild</strain>
    </source>
</reference>
<feature type="domain" description="Helicase ATP-binding" evidence="13">
    <location>
        <begin position="213"/>
        <end position="381"/>
    </location>
</feature>
<dbReference type="GO" id="GO:0009378">
    <property type="term" value="F:four-way junction helicase activity"/>
    <property type="evidence" value="ECO:0007669"/>
    <property type="project" value="TreeGrafter"/>
</dbReference>